<dbReference type="AlphaFoldDB" id="A0A9P5BT10"/>
<dbReference type="SUPFAM" id="SSF57701">
    <property type="entry name" value="Zn2/Cys6 DNA-binding domain"/>
    <property type="match status" value="1"/>
</dbReference>
<dbReference type="Gene3D" id="4.10.240.10">
    <property type="entry name" value="Zn(2)-C6 fungal-type DNA-binding domain"/>
    <property type="match status" value="1"/>
</dbReference>
<dbReference type="OrthoDB" id="3266505at2759"/>
<dbReference type="EMBL" id="QPMT01000043">
    <property type="protein sequence ID" value="KAF4851304.1"/>
    <property type="molecule type" value="Genomic_DNA"/>
</dbReference>
<keyword evidence="1" id="KW-0539">Nucleus</keyword>
<protein>
    <recommendedName>
        <fullName evidence="2">Zn(2)-C6 fungal-type domain-containing protein</fullName>
    </recommendedName>
</protein>
<dbReference type="InterPro" id="IPR001138">
    <property type="entry name" value="Zn2Cys6_DnaBD"/>
</dbReference>
<reference evidence="3" key="1">
    <citation type="submission" date="2019-06" db="EMBL/GenBank/DDBJ databases">
        <authorList>
            <person name="Gan P."/>
            <person name="Shirasu K."/>
        </authorList>
    </citation>
    <scope>NUCLEOTIDE SEQUENCE [LARGE SCALE GENOMIC DNA]</scope>
    <source>
        <strain evidence="3">CAD2</strain>
    </source>
</reference>
<gene>
    <name evidence="3" type="ORF">CGCSCA2_v011140</name>
</gene>
<evidence type="ECO:0000256" key="1">
    <source>
        <dbReference type="ARBA" id="ARBA00023242"/>
    </source>
</evidence>
<organism evidence="3 4">
    <name type="scientific">Colletotrichum siamense</name>
    <name type="common">Anthracnose fungus</name>
    <dbReference type="NCBI Taxonomy" id="690259"/>
    <lineage>
        <taxon>Eukaryota</taxon>
        <taxon>Fungi</taxon>
        <taxon>Dikarya</taxon>
        <taxon>Ascomycota</taxon>
        <taxon>Pezizomycotina</taxon>
        <taxon>Sordariomycetes</taxon>
        <taxon>Hypocreomycetidae</taxon>
        <taxon>Glomerellales</taxon>
        <taxon>Glomerellaceae</taxon>
        <taxon>Colletotrichum</taxon>
        <taxon>Colletotrichum gloeosporioides species complex</taxon>
    </lineage>
</organism>
<dbReference type="GO" id="GO:0000981">
    <property type="term" value="F:DNA-binding transcription factor activity, RNA polymerase II-specific"/>
    <property type="evidence" value="ECO:0007669"/>
    <property type="project" value="InterPro"/>
</dbReference>
<evidence type="ECO:0000313" key="4">
    <source>
        <dbReference type="Proteomes" id="UP000711996"/>
    </source>
</evidence>
<dbReference type="Proteomes" id="UP000711996">
    <property type="component" value="Unassembled WGS sequence"/>
</dbReference>
<evidence type="ECO:0000313" key="3">
    <source>
        <dbReference type="EMBL" id="KAF4851304.1"/>
    </source>
</evidence>
<evidence type="ECO:0000259" key="2">
    <source>
        <dbReference type="Pfam" id="PF00172"/>
    </source>
</evidence>
<feature type="domain" description="Zn(2)-C6 fungal-type" evidence="2">
    <location>
        <begin position="26"/>
        <end position="43"/>
    </location>
</feature>
<comment type="caution">
    <text evidence="3">The sequence shown here is derived from an EMBL/GenBank/DDBJ whole genome shotgun (WGS) entry which is preliminary data.</text>
</comment>
<name>A0A9P5BT10_COLSI</name>
<keyword evidence="4" id="KW-1185">Reference proteome</keyword>
<accession>A0A9P5BT10</accession>
<proteinExistence type="predicted"/>
<dbReference type="GO" id="GO:0008270">
    <property type="term" value="F:zinc ion binding"/>
    <property type="evidence" value="ECO:0007669"/>
    <property type="project" value="InterPro"/>
</dbReference>
<dbReference type="Pfam" id="PF00172">
    <property type="entry name" value="Zn_clus"/>
    <property type="match status" value="1"/>
</dbReference>
<sequence length="69" mass="7964">MVPSDENNQFSALRLRRNRRVPYVNQACIECKRKKIKCDGVSPSSSLSHSKTQPKKRGFSQDFLFFLST</sequence>
<dbReference type="InterPro" id="IPR036864">
    <property type="entry name" value="Zn2-C6_fun-type_DNA-bd_sf"/>
</dbReference>